<dbReference type="EMBL" id="BMXI01000010">
    <property type="protein sequence ID" value="GHC56695.1"/>
    <property type="molecule type" value="Genomic_DNA"/>
</dbReference>
<proteinExistence type="predicted"/>
<evidence type="ECO:0000313" key="3">
    <source>
        <dbReference type="Proteomes" id="UP000644507"/>
    </source>
</evidence>
<sequence length="57" mass="6563">MALPFFLTSCAAIAESAVEGLFGYDRDKDDHYYSDSREKRERRAQYRTQGKPSLSLD</sequence>
<keyword evidence="3" id="KW-1185">Reference proteome</keyword>
<feature type="region of interest" description="Disordered" evidence="1">
    <location>
        <begin position="33"/>
        <end position="57"/>
    </location>
</feature>
<dbReference type="AlphaFoldDB" id="A0A918WL28"/>
<accession>A0A918WL28</accession>
<organism evidence="2 3">
    <name type="scientific">Roseibacillus persicicus</name>
    <dbReference type="NCBI Taxonomy" id="454148"/>
    <lineage>
        <taxon>Bacteria</taxon>
        <taxon>Pseudomonadati</taxon>
        <taxon>Verrucomicrobiota</taxon>
        <taxon>Verrucomicrobiia</taxon>
        <taxon>Verrucomicrobiales</taxon>
        <taxon>Verrucomicrobiaceae</taxon>
        <taxon>Roseibacillus</taxon>
    </lineage>
</organism>
<feature type="compositionally biased region" description="Basic and acidic residues" evidence="1">
    <location>
        <begin position="33"/>
        <end position="44"/>
    </location>
</feature>
<evidence type="ECO:0000313" key="2">
    <source>
        <dbReference type="EMBL" id="GHC56695.1"/>
    </source>
</evidence>
<comment type="caution">
    <text evidence="2">The sequence shown here is derived from an EMBL/GenBank/DDBJ whole genome shotgun (WGS) entry which is preliminary data.</text>
</comment>
<name>A0A918WL28_9BACT</name>
<gene>
    <name evidence="2" type="ORF">GCM10007100_24350</name>
</gene>
<protein>
    <submittedName>
        <fullName evidence="2">Uncharacterized protein</fullName>
    </submittedName>
</protein>
<feature type="compositionally biased region" description="Polar residues" evidence="1">
    <location>
        <begin position="46"/>
        <end position="57"/>
    </location>
</feature>
<evidence type="ECO:0000256" key="1">
    <source>
        <dbReference type="SAM" id="MobiDB-lite"/>
    </source>
</evidence>
<dbReference type="Proteomes" id="UP000644507">
    <property type="component" value="Unassembled WGS sequence"/>
</dbReference>
<reference evidence="2" key="2">
    <citation type="submission" date="2020-09" db="EMBL/GenBank/DDBJ databases">
        <authorList>
            <person name="Sun Q."/>
            <person name="Kim S."/>
        </authorList>
    </citation>
    <scope>NUCLEOTIDE SEQUENCE</scope>
    <source>
        <strain evidence="2">KCTC 12988</strain>
    </source>
</reference>
<reference evidence="2" key="1">
    <citation type="journal article" date="2014" name="Int. J. Syst. Evol. Microbiol.">
        <title>Complete genome sequence of Corynebacterium casei LMG S-19264T (=DSM 44701T), isolated from a smear-ripened cheese.</title>
        <authorList>
            <consortium name="US DOE Joint Genome Institute (JGI-PGF)"/>
            <person name="Walter F."/>
            <person name="Albersmeier A."/>
            <person name="Kalinowski J."/>
            <person name="Ruckert C."/>
        </authorList>
    </citation>
    <scope>NUCLEOTIDE SEQUENCE</scope>
    <source>
        <strain evidence="2">KCTC 12988</strain>
    </source>
</reference>